<dbReference type="InterPro" id="IPR051219">
    <property type="entry name" value="Heterochromatin_chromo-domain"/>
</dbReference>
<evidence type="ECO:0000256" key="1">
    <source>
        <dbReference type="ARBA" id="ARBA00004123"/>
    </source>
</evidence>
<dbReference type="CDD" id="cd00024">
    <property type="entry name" value="CD_CSD"/>
    <property type="match status" value="1"/>
</dbReference>
<dbReference type="AlphaFoldDB" id="A0A914D4E8"/>
<reference evidence="6" key="1">
    <citation type="submission" date="2022-11" db="UniProtKB">
        <authorList>
            <consortium name="WormBaseParasite"/>
        </authorList>
    </citation>
    <scope>IDENTIFICATION</scope>
</reference>
<evidence type="ECO:0000313" key="6">
    <source>
        <dbReference type="WBParaSite" id="ACRNAN_scaffold18891.g27904.t1"/>
    </source>
</evidence>
<dbReference type="InterPro" id="IPR017984">
    <property type="entry name" value="Chromo_dom_subgr"/>
</dbReference>
<comment type="subcellular location">
    <subcellularLocation>
        <location evidence="1">Nucleus</location>
    </subcellularLocation>
</comment>
<dbReference type="PROSITE" id="PS50013">
    <property type="entry name" value="CHROMO_2"/>
    <property type="match status" value="1"/>
</dbReference>
<dbReference type="Proteomes" id="UP000887540">
    <property type="component" value="Unplaced"/>
</dbReference>
<dbReference type="InterPro" id="IPR000953">
    <property type="entry name" value="Chromo/chromo_shadow_dom"/>
</dbReference>
<feature type="compositionally biased region" description="Basic and acidic residues" evidence="3">
    <location>
        <begin position="97"/>
        <end position="109"/>
    </location>
</feature>
<keyword evidence="2" id="KW-0539">Nucleus</keyword>
<feature type="compositionally biased region" description="Basic and acidic residues" evidence="3">
    <location>
        <begin position="74"/>
        <end position="84"/>
    </location>
</feature>
<dbReference type="PANTHER" id="PTHR22812">
    <property type="entry name" value="CHROMOBOX PROTEIN"/>
    <property type="match status" value="1"/>
</dbReference>
<evidence type="ECO:0000313" key="5">
    <source>
        <dbReference type="Proteomes" id="UP000887540"/>
    </source>
</evidence>
<dbReference type="PROSITE" id="PS00598">
    <property type="entry name" value="CHROMO_1"/>
    <property type="match status" value="1"/>
</dbReference>
<dbReference type="PRINTS" id="PR00504">
    <property type="entry name" value="CHROMODOMAIN"/>
</dbReference>
<dbReference type="GO" id="GO:0005634">
    <property type="term" value="C:nucleus"/>
    <property type="evidence" value="ECO:0007669"/>
    <property type="project" value="UniProtKB-SubCell"/>
</dbReference>
<dbReference type="WBParaSite" id="ACRNAN_scaffold18891.g27904.t1">
    <property type="protein sequence ID" value="ACRNAN_scaffold18891.g27904.t1"/>
    <property type="gene ID" value="ACRNAN_scaffold18891.g27904"/>
</dbReference>
<feature type="domain" description="Chromo" evidence="4">
    <location>
        <begin position="20"/>
        <end position="79"/>
    </location>
</feature>
<accession>A0A914D4E8</accession>
<keyword evidence="5" id="KW-1185">Reference proteome</keyword>
<dbReference type="Pfam" id="PF00385">
    <property type="entry name" value="Chromo"/>
    <property type="match status" value="1"/>
</dbReference>
<name>A0A914D4E8_9BILA</name>
<organism evidence="5 6">
    <name type="scientific">Acrobeloides nanus</name>
    <dbReference type="NCBI Taxonomy" id="290746"/>
    <lineage>
        <taxon>Eukaryota</taxon>
        <taxon>Metazoa</taxon>
        <taxon>Ecdysozoa</taxon>
        <taxon>Nematoda</taxon>
        <taxon>Chromadorea</taxon>
        <taxon>Rhabditida</taxon>
        <taxon>Tylenchina</taxon>
        <taxon>Cephalobomorpha</taxon>
        <taxon>Cephaloboidea</taxon>
        <taxon>Cephalobidae</taxon>
        <taxon>Acrobeloides</taxon>
    </lineage>
</organism>
<evidence type="ECO:0000256" key="3">
    <source>
        <dbReference type="SAM" id="MobiDB-lite"/>
    </source>
</evidence>
<sequence>MEKNGTGSSSDEETGNDEKYTVEKILEKRFKNGKIEYYIKWLGYDNPSDNTWEPAENCDCPDLINEFEASWKKSEEKKAVEKRKSASSVPKSAKRAKSVEKSTTKKDYESSSDDDNDNEPALKKAKVETPKEKRMFVIWGGWVPYLSIDIPFYSTFLDPQAFRFSAYRCYLQKRIVWRKFF</sequence>
<evidence type="ECO:0000256" key="2">
    <source>
        <dbReference type="ARBA" id="ARBA00023242"/>
    </source>
</evidence>
<dbReference type="InterPro" id="IPR016197">
    <property type="entry name" value="Chromo-like_dom_sf"/>
</dbReference>
<proteinExistence type="predicted"/>
<dbReference type="SUPFAM" id="SSF54160">
    <property type="entry name" value="Chromo domain-like"/>
    <property type="match status" value="1"/>
</dbReference>
<dbReference type="InterPro" id="IPR023779">
    <property type="entry name" value="Chromodomain_CS"/>
</dbReference>
<evidence type="ECO:0000259" key="4">
    <source>
        <dbReference type="PROSITE" id="PS50013"/>
    </source>
</evidence>
<feature type="region of interest" description="Disordered" evidence="3">
    <location>
        <begin position="74"/>
        <end position="125"/>
    </location>
</feature>
<dbReference type="InterPro" id="IPR023780">
    <property type="entry name" value="Chromo_domain"/>
</dbReference>
<feature type="region of interest" description="Disordered" evidence="3">
    <location>
        <begin position="1"/>
        <end position="21"/>
    </location>
</feature>
<dbReference type="SMART" id="SM00298">
    <property type="entry name" value="CHROMO"/>
    <property type="match status" value="1"/>
</dbReference>
<protein>
    <submittedName>
        <fullName evidence="6">Chromo domain-containing protein</fullName>
    </submittedName>
</protein>
<dbReference type="Gene3D" id="2.40.50.40">
    <property type="match status" value="1"/>
</dbReference>